<dbReference type="Proteomes" id="UP000199093">
    <property type="component" value="Unassembled WGS sequence"/>
</dbReference>
<comment type="subcellular location">
    <subcellularLocation>
        <location evidence="2">Secreted</location>
    </subcellularLocation>
</comment>
<gene>
    <name evidence="7" type="ORF">SAMN04487993_1014106</name>
</gene>
<proteinExistence type="predicted"/>
<dbReference type="PANTHER" id="PTHR21248:SF22">
    <property type="entry name" value="PHOSPHOLIPASE D"/>
    <property type="match status" value="1"/>
</dbReference>
<evidence type="ECO:0000256" key="1">
    <source>
        <dbReference type="ARBA" id="ARBA00003145"/>
    </source>
</evidence>
<dbReference type="Pfam" id="PF13091">
    <property type="entry name" value="PLDc_2"/>
    <property type="match status" value="1"/>
</dbReference>
<dbReference type="SMART" id="SM00155">
    <property type="entry name" value="PLDc"/>
    <property type="match status" value="2"/>
</dbReference>
<protein>
    <recommendedName>
        <fullName evidence="3">Phospholipase D</fullName>
    </recommendedName>
    <alternativeName>
        <fullName evidence="5">Choline phosphatase</fullName>
    </alternativeName>
</protein>
<evidence type="ECO:0000256" key="4">
    <source>
        <dbReference type="ARBA" id="ARBA00022525"/>
    </source>
</evidence>
<dbReference type="OrthoDB" id="8828485at2"/>
<dbReference type="InterPro" id="IPR001736">
    <property type="entry name" value="PLipase_D/transphosphatidylase"/>
</dbReference>
<dbReference type="AlphaFoldDB" id="A0A1G8Q5A8"/>
<keyword evidence="8" id="KW-1185">Reference proteome</keyword>
<evidence type="ECO:0000259" key="6">
    <source>
        <dbReference type="PROSITE" id="PS50035"/>
    </source>
</evidence>
<dbReference type="InterPro" id="IPR025202">
    <property type="entry name" value="PLD-like_dom"/>
</dbReference>
<dbReference type="EMBL" id="FNEJ01000014">
    <property type="protein sequence ID" value="SDI99942.1"/>
    <property type="molecule type" value="Genomic_DNA"/>
</dbReference>
<name>A0A1G8Q5A8_9RHOB</name>
<evidence type="ECO:0000256" key="2">
    <source>
        <dbReference type="ARBA" id="ARBA00004613"/>
    </source>
</evidence>
<dbReference type="GO" id="GO:0032049">
    <property type="term" value="P:cardiolipin biosynthetic process"/>
    <property type="evidence" value="ECO:0007669"/>
    <property type="project" value="UniProtKB-ARBA"/>
</dbReference>
<dbReference type="GO" id="GO:0030572">
    <property type="term" value="F:phosphatidyltransferase activity"/>
    <property type="evidence" value="ECO:0007669"/>
    <property type="project" value="UniProtKB-ARBA"/>
</dbReference>
<feature type="domain" description="PLD phosphodiesterase" evidence="6">
    <location>
        <begin position="382"/>
        <end position="409"/>
    </location>
</feature>
<dbReference type="PROSITE" id="PS50035">
    <property type="entry name" value="PLD"/>
    <property type="match status" value="2"/>
</dbReference>
<evidence type="ECO:0000313" key="8">
    <source>
        <dbReference type="Proteomes" id="UP000199093"/>
    </source>
</evidence>
<comment type="function">
    <text evidence="1">Could be a virulence factor.</text>
</comment>
<dbReference type="Gene3D" id="3.30.870.10">
    <property type="entry name" value="Endonuclease Chain A"/>
    <property type="match status" value="2"/>
</dbReference>
<keyword evidence="4" id="KW-0964">Secreted</keyword>
<accession>A0A1G8Q5A8</accession>
<dbReference type="CDD" id="cd09105">
    <property type="entry name" value="PLDc_vPLD1_2_like_2"/>
    <property type="match status" value="1"/>
</dbReference>
<evidence type="ECO:0000256" key="5">
    <source>
        <dbReference type="ARBA" id="ARBA00029594"/>
    </source>
</evidence>
<evidence type="ECO:0000256" key="3">
    <source>
        <dbReference type="ARBA" id="ARBA00018392"/>
    </source>
</evidence>
<feature type="domain" description="PLD phosphodiesterase" evidence="6">
    <location>
        <begin position="154"/>
        <end position="181"/>
    </location>
</feature>
<dbReference type="RefSeq" id="WP_089849035.1">
    <property type="nucleotide sequence ID" value="NZ_FNEJ01000014.1"/>
</dbReference>
<dbReference type="STRING" id="555512.SAMN04487993_1014106"/>
<dbReference type="GO" id="GO:0005576">
    <property type="term" value="C:extracellular region"/>
    <property type="evidence" value="ECO:0007669"/>
    <property type="project" value="UniProtKB-SubCell"/>
</dbReference>
<sequence length="495" mass="54958">MTLTPLITAAEGFPALERLADSAREELVMSFRIFDPTTRLHSPDLLARGLATWADLLAEISRRGVRLRLMISDFDPVFTSDLHRQAWTSAKGFAETLQGDAQVICAPHGQAAGWVWRMVMRGRITRKLAELRELDPDELTPVQRAVLAGAVALRPVTIHQKFAVADRQSCVIGGLDINERRYDTPEHDRPSDETWHDVSMVVEDAEFAAVLHHHFGTCWNAALDCGTPCLTGEAVRFDTDTRPQGSADLRLVRTFSAPCSAPARLAPRATIIEHEKTILALIGEAQRHIYVETQFLRHRPVVEALVRAAGRHEQLQLVVVLPPFADRVLYEANDSWDARHGHALQSEAVGRLTRAFGDRLALISPGQPRPAPEDVPPLHGAGPVYVHSKVLLVDDRVGLVGSANLNGRSLRWDTEASILFRRPETVIALQRRLAEIWLGAHLEGHDPVQSRTWRRAALANAARLPEEREGFALPYPNASGKAFSRFLPVLPADMF</sequence>
<organism evidence="7 8">
    <name type="scientific">Salipiger marinus</name>
    <dbReference type="NCBI Taxonomy" id="555512"/>
    <lineage>
        <taxon>Bacteria</taxon>
        <taxon>Pseudomonadati</taxon>
        <taxon>Pseudomonadota</taxon>
        <taxon>Alphaproteobacteria</taxon>
        <taxon>Rhodobacterales</taxon>
        <taxon>Roseobacteraceae</taxon>
        <taxon>Salipiger</taxon>
    </lineage>
</organism>
<dbReference type="SUPFAM" id="SSF56024">
    <property type="entry name" value="Phospholipase D/nuclease"/>
    <property type="match status" value="2"/>
</dbReference>
<reference evidence="7 8" key="1">
    <citation type="submission" date="2016-10" db="EMBL/GenBank/DDBJ databases">
        <authorList>
            <person name="de Groot N.N."/>
        </authorList>
    </citation>
    <scope>NUCLEOTIDE SEQUENCE [LARGE SCALE GENOMIC DNA]</scope>
    <source>
        <strain evidence="7 8">DSM 26424</strain>
    </source>
</reference>
<evidence type="ECO:0000313" key="7">
    <source>
        <dbReference type="EMBL" id="SDI99942.1"/>
    </source>
</evidence>
<dbReference type="PANTHER" id="PTHR21248">
    <property type="entry name" value="CARDIOLIPIN SYNTHASE"/>
    <property type="match status" value="1"/>
</dbReference>